<dbReference type="InterPro" id="IPR036388">
    <property type="entry name" value="WH-like_DNA-bd_sf"/>
</dbReference>
<dbReference type="PANTHER" id="PTHR30603:SF47">
    <property type="entry name" value="RNA POLYMERASE SIGMA FACTOR SIGD, CHLOROPLASTIC"/>
    <property type="match status" value="1"/>
</dbReference>
<dbReference type="Pfam" id="PF04542">
    <property type="entry name" value="Sigma70_r2"/>
    <property type="match status" value="1"/>
</dbReference>
<feature type="domain" description="RNA polymerase sigma-70 region 4" evidence="8">
    <location>
        <begin position="225"/>
        <end position="278"/>
    </location>
</feature>
<keyword evidence="10" id="KW-1185">Reference proteome</keyword>
<reference evidence="9 10" key="1">
    <citation type="journal article" date="2015" name="Genome Announc.">
        <title>Draft Genome Sequence of Filamentous Marine Cyanobacterium Lyngbya confervoides Strain BDU141951.</title>
        <authorList>
            <person name="Chandrababunaidu M.M."/>
            <person name="Sen D."/>
            <person name="Tripathy S."/>
        </authorList>
    </citation>
    <scope>NUCLEOTIDE SEQUENCE [LARGE SCALE GENOMIC DNA]</scope>
    <source>
        <strain evidence="9 10">BDU141951</strain>
    </source>
</reference>
<sequence>MAKTGGMEHYLDQIGRVPLLTADQEIELGRAVQAWLSDPHPARDQAARGRWAKEKLIVANLRLVVFMAKKYQRRGLDLEDLIQEGTLGLHRAVEKFDPSRGYKFSTYAYWWIRQSLTRAIADKSRLIRLPEHAWEKLNRLKVARRKFMQQQGRTPTMAELAAQSAIPLQTLEPLLDQFIQTHCASLDRGVGKDENTALLDLIATEEISQMDRIAQQMQRSLVEEALKVLSVGEAQVLRLRFGLANGQPLSLRAIGEHLGVSREQIRKIEGRALTKLRQQSQIRLLKGVA</sequence>
<evidence type="ECO:0000259" key="6">
    <source>
        <dbReference type="Pfam" id="PF04539"/>
    </source>
</evidence>
<dbReference type="Gene3D" id="1.10.601.10">
    <property type="entry name" value="RNA Polymerase Primary Sigma Factor"/>
    <property type="match status" value="1"/>
</dbReference>
<dbReference type="CDD" id="cd06171">
    <property type="entry name" value="Sigma70_r4"/>
    <property type="match status" value="1"/>
</dbReference>
<comment type="caution">
    <text evidence="9">The sequence shown here is derived from an EMBL/GenBank/DDBJ whole genome shotgun (WGS) entry which is preliminary data.</text>
</comment>
<evidence type="ECO:0000256" key="4">
    <source>
        <dbReference type="ARBA" id="ARBA00023163"/>
    </source>
</evidence>
<dbReference type="GO" id="GO:0016987">
    <property type="term" value="F:sigma factor activity"/>
    <property type="evidence" value="ECO:0007669"/>
    <property type="project" value="UniProtKB-KW"/>
</dbReference>
<evidence type="ECO:0000256" key="1">
    <source>
        <dbReference type="ARBA" id="ARBA00023015"/>
    </source>
</evidence>
<dbReference type="PANTHER" id="PTHR30603">
    <property type="entry name" value="RNA POLYMERASE SIGMA FACTOR RPO"/>
    <property type="match status" value="1"/>
</dbReference>
<dbReference type="InterPro" id="IPR013324">
    <property type="entry name" value="RNA_pol_sigma_r3/r4-like"/>
</dbReference>
<dbReference type="RefSeq" id="WP_166278689.1">
    <property type="nucleotide sequence ID" value="NZ_JTHE03000004.1"/>
</dbReference>
<evidence type="ECO:0000313" key="9">
    <source>
        <dbReference type="EMBL" id="MCM1981299.1"/>
    </source>
</evidence>
<dbReference type="EMBL" id="JTHE03000004">
    <property type="protein sequence ID" value="MCM1981299.1"/>
    <property type="molecule type" value="Genomic_DNA"/>
</dbReference>
<organism evidence="9 10">
    <name type="scientific">Lyngbya confervoides BDU141951</name>
    <dbReference type="NCBI Taxonomy" id="1574623"/>
    <lineage>
        <taxon>Bacteria</taxon>
        <taxon>Bacillati</taxon>
        <taxon>Cyanobacteriota</taxon>
        <taxon>Cyanophyceae</taxon>
        <taxon>Oscillatoriophycideae</taxon>
        <taxon>Oscillatoriales</taxon>
        <taxon>Microcoleaceae</taxon>
        <taxon>Lyngbya</taxon>
    </lineage>
</organism>
<dbReference type="Proteomes" id="UP000031561">
    <property type="component" value="Unassembled WGS sequence"/>
</dbReference>
<dbReference type="AlphaFoldDB" id="A0ABD4SY93"/>
<proteinExistence type="predicted"/>
<dbReference type="InterPro" id="IPR007630">
    <property type="entry name" value="RNA_pol_sigma70_r4"/>
</dbReference>
<dbReference type="InterPro" id="IPR007627">
    <property type="entry name" value="RNA_pol_sigma70_r2"/>
</dbReference>
<name>A0ABD4SY93_9CYAN</name>
<evidence type="ECO:0000259" key="8">
    <source>
        <dbReference type="Pfam" id="PF04545"/>
    </source>
</evidence>
<dbReference type="Pfam" id="PF04539">
    <property type="entry name" value="Sigma70_r3"/>
    <property type="match status" value="1"/>
</dbReference>
<dbReference type="SUPFAM" id="SSF88946">
    <property type="entry name" value="Sigma2 domain of RNA polymerase sigma factors"/>
    <property type="match status" value="1"/>
</dbReference>
<dbReference type="SUPFAM" id="SSF88659">
    <property type="entry name" value="Sigma3 and sigma4 domains of RNA polymerase sigma factors"/>
    <property type="match status" value="2"/>
</dbReference>
<dbReference type="NCBIfam" id="TIGR02937">
    <property type="entry name" value="sigma70-ECF"/>
    <property type="match status" value="1"/>
</dbReference>
<keyword evidence="4" id="KW-0804">Transcription</keyword>
<keyword evidence="3" id="KW-0238">DNA-binding</keyword>
<protein>
    <submittedName>
        <fullName evidence="9">Sigma-70 family RNA polymerase sigma factor</fullName>
    </submittedName>
</protein>
<evidence type="ECO:0000313" key="10">
    <source>
        <dbReference type="Proteomes" id="UP000031561"/>
    </source>
</evidence>
<evidence type="ECO:0000259" key="7">
    <source>
        <dbReference type="Pfam" id="PF04542"/>
    </source>
</evidence>
<feature type="domain" description="RNA polymerase sigma-70 region 1.2" evidence="5">
    <location>
        <begin position="8"/>
        <end position="35"/>
    </location>
</feature>
<dbReference type="Pfam" id="PF00140">
    <property type="entry name" value="Sigma70_r1_2"/>
    <property type="match status" value="1"/>
</dbReference>
<keyword evidence="2" id="KW-0731">Sigma factor</keyword>
<evidence type="ECO:0000256" key="3">
    <source>
        <dbReference type="ARBA" id="ARBA00023125"/>
    </source>
</evidence>
<dbReference type="InterPro" id="IPR014284">
    <property type="entry name" value="RNA_pol_sigma-70_dom"/>
</dbReference>
<dbReference type="InterPro" id="IPR007624">
    <property type="entry name" value="RNA_pol_sigma70_r3"/>
</dbReference>
<dbReference type="Gene3D" id="1.10.10.10">
    <property type="entry name" value="Winged helix-like DNA-binding domain superfamily/Winged helix DNA-binding domain"/>
    <property type="match status" value="2"/>
</dbReference>
<dbReference type="InterPro" id="IPR013325">
    <property type="entry name" value="RNA_pol_sigma_r2"/>
</dbReference>
<accession>A0ABD4SY93</accession>
<evidence type="ECO:0000256" key="2">
    <source>
        <dbReference type="ARBA" id="ARBA00023082"/>
    </source>
</evidence>
<dbReference type="PRINTS" id="PR00046">
    <property type="entry name" value="SIGMA70FCT"/>
</dbReference>
<feature type="domain" description="RNA polymerase sigma-70 region 2" evidence="7">
    <location>
        <begin position="56"/>
        <end position="125"/>
    </location>
</feature>
<gene>
    <name evidence="9" type="ORF">QQ91_0000425</name>
</gene>
<keyword evidence="1" id="KW-0805">Transcription regulation</keyword>
<dbReference type="InterPro" id="IPR050239">
    <property type="entry name" value="Sigma-70_RNA_pol_init_factors"/>
</dbReference>
<dbReference type="InterPro" id="IPR000943">
    <property type="entry name" value="RNA_pol_sigma70"/>
</dbReference>
<dbReference type="InterPro" id="IPR009042">
    <property type="entry name" value="RNA_pol_sigma70_r1_2"/>
</dbReference>
<dbReference type="Pfam" id="PF04545">
    <property type="entry name" value="Sigma70_r4"/>
    <property type="match status" value="1"/>
</dbReference>
<feature type="domain" description="RNA polymerase sigma-70 region 3" evidence="6">
    <location>
        <begin position="135"/>
        <end position="208"/>
    </location>
</feature>
<evidence type="ECO:0000259" key="5">
    <source>
        <dbReference type="Pfam" id="PF00140"/>
    </source>
</evidence>
<dbReference type="GO" id="GO:0003677">
    <property type="term" value="F:DNA binding"/>
    <property type="evidence" value="ECO:0007669"/>
    <property type="project" value="UniProtKB-KW"/>
</dbReference>